<comment type="caution">
    <text evidence="2">The sequence shown here is derived from an EMBL/GenBank/DDBJ whole genome shotgun (WGS) entry which is preliminary data.</text>
</comment>
<proteinExistence type="predicted"/>
<dbReference type="AlphaFoldDB" id="A0AAV4WQ09"/>
<evidence type="ECO:0000256" key="1">
    <source>
        <dbReference type="SAM" id="SignalP"/>
    </source>
</evidence>
<protein>
    <submittedName>
        <fullName evidence="2">Uncharacterized protein</fullName>
    </submittedName>
</protein>
<dbReference type="Proteomes" id="UP001054837">
    <property type="component" value="Unassembled WGS sequence"/>
</dbReference>
<dbReference type="EMBL" id="BPLQ01014835">
    <property type="protein sequence ID" value="GIY83625.1"/>
    <property type="molecule type" value="Genomic_DNA"/>
</dbReference>
<accession>A0AAV4WQ09</accession>
<keyword evidence="3" id="KW-1185">Reference proteome</keyword>
<organism evidence="2 3">
    <name type="scientific">Caerostris darwini</name>
    <dbReference type="NCBI Taxonomy" id="1538125"/>
    <lineage>
        <taxon>Eukaryota</taxon>
        <taxon>Metazoa</taxon>
        <taxon>Ecdysozoa</taxon>
        <taxon>Arthropoda</taxon>
        <taxon>Chelicerata</taxon>
        <taxon>Arachnida</taxon>
        <taxon>Araneae</taxon>
        <taxon>Araneomorphae</taxon>
        <taxon>Entelegynae</taxon>
        <taxon>Araneoidea</taxon>
        <taxon>Araneidae</taxon>
        <taxon>Caerostris</taxon>
    </lineage>
</organism>
<name>A0AAV4WQ09_9ARAC</name>
<sequence length="141" mass="15703">MKNFFPLVLAALLGTASCGNMCFEKAKSLCLLQVMAKHSNDFICGGNKEYAKCLETGARQCNFQSNNFVQDMLHTYKATCTEGTELNTLFKKYGECSFQGADDGNTLCMNPVKEELKKKQISISRHLKKTSLEQLANTKIV</sequence>
<feature type="signal peptide" evidence="1">
    <location>
        <begin position="1"/>
        <end position="18"/>
    </location>
</feature>
<dbReference type="PROSITE" id="PS51257">
    <property type="entry name" value="PROKAR_LIPOPROTEIN"/>
    <property type="match status" value="1"/>
</dbReference>
<feature type="chain" id="PRO_5043764061" evidence="1">
    <location>
        <begin position="19"/>
        <end position="141"/>
    </location>
</feature>
<keyword evidence="1" id="KW-0732">Signal</keyword>
<evidence type="ECO:0000313" key="3">
    <source>
        <dbReference type="Proteomes" id="UP001054837"/>
    </source>
</evidence>
<evidence type="ECO:0000313" key="2">
    <source>
        <dbReference type="EMBL" id="GIY83625.1"/>
    </source>
</evidence>
<gene>
    <name evidence="2" type="ORF">CDAR_32531</name>
</gene>
<reference evidence="2 3" key="1">
    <citation type="submission" date="2021-06" db="EMBL/GenBank/DDBJ databases">
        <title>Caerostris darwini draft genome.</title>
        <authorList>
            <person name="Kono N."/>
            <person name="Arakawa K."/>
        </authorList>
    </citation>
    <scope>NUCLEOTIDE SEQUENCE [LARGE SCALE GENOMIC DNA]</scope>
</reference>